<sequence length="392" mass="43946">MKQQEIYFVDLHIHIGRTKTGKPVKITGSRTLTLTNILQAAKTRKGLDIVGVIDCHSPEVILEMNELIQSGDLIEQEDGGLRYQQSVTLIPGVEIEVNDEQCQGPIHVLGYFPTVQMLTEFANWYQHRVKNVQLSTQRIHENAHVLQEKIKSLSGLFIPAHVFTPFKSLYGKGVKHSLSEVLEPKLIDAIELGLSSDTSMADRIKELHNYTFITNSDAHSLAKIAREYQVMRLEAPTFLALQKALHHQDGNEMIANYGLNPQLGKYFKTTCAKCQTQYDEGVCPNCGSTMQTKGVSERIEELATAKAKAFPKRPPYIHQVPLEFLPGLGPKTMEKLLDHFGTEMNILHRVPEKELERVVKSELVDLIVHARTGELAFLSGGGGKYGKVKREV</sequence>
<dbReference type="RefSeq" id="WP_025726835.1">
    <property type="nucleotide sequence ID" value="NZ_JAAIWK010000012.1"/>
</dbReference>
<dbReference type="Proteomes" id="UP000476934">
    <property type="component" value="Unassembled WGS sequence"/>
</dbReference>
<reference evidence="1 2" key="1">
    <citation type="submission" date="2020-02" db="EMBL/GenBank/DDBJ databases">
        <authorList>
            <person name="Feng H."/>
        </authorList>
    </citation>
    <scope>NUCLEOTIDE SEQUENCE [LARGE SCALE GENOMIC DNA]</scope>
    <source>
        <strain evidence="1 2">Gsoil 114</strain>
    </source>
</reference>
<dbReference type="CDD" id="cd19067">
    <property type="entry name" value="PfuEndoQ-like"/>
    <property type="match status" value="1"/>
</dbReference>
<organism evidence="1 2">
    <name type="scientific">Heyndrickxia ginsengihumi</name>
    <dbReference type="NCBI Taxonomy" id="363870"/>
    <lineage>
        <taxon>Bacteria</taxon>
        <taxon>Bacillati</taxon>
        <taxon>Bacillota</taxon>
        <taxon>Bacilli</taxon>
        <taxon>Bacillales</taxon>
        <taxon>Bacillaceae</taxon>
        <taxon>Heyndrickxia</taxon>
    </lineage>
</organism>
<dbReference type="PANTHER" id="PTHR40084:SF1">
    <property type="entry name" value="PHOSPHOTRANSFERASE"/>
    <property type="match status" value="1"/>
</dbReference>
<evidence type="ECO:0000313" key="1">
    <source>
        <dbReference type="EMBL" id="NEY20127.1"/>
    </source>
</evidence>
<dbReference type="Gene3D" id="3.20.20.140">
    <property type="entry name" value="Metal-dependent hydrolases"/>
    <property type="match status" value="1"/>
</dbReference>
<comment type="caution">
    <text evidence="1">The sequence shown here is derived from an EMBL/GenBank/DDBJ whole genome shotgun (WGS) entry which is preliminary data.</text>
</comment>
<name>A0A6M0P6K0_9BACI</name>
<dbReference type="Gene3D" id="1.10.150.20">
    <property type="entry name" value="5' to 3' exonuclease, C-terminal subdomain"/>
    <property type="match status" value="1"/>
</dbReference>
<dbReference type="EMBL" id="JAAIWK010000012">
    <property type="protein sequence ID" value="NEY20127.1"/>
    <property type="molecule type" value="Genomic_DNA"/>
</dbReference>
<accession>A0A6M0P6K0</accession>
<dbReference type="InterPro" id="IPR016195">
    <property type="entry name" value="Pol/histidinol_Pase-like"/>
</dbReference>
<dbReference type="SUPFAM" id="SSF47781">
    <property type="entry name" value="RuvA domain 2-like"/>
    <property type="match status" value="1"/>
</dbReference>
<gene>
    <name evidence="1" type="ORF">G4D61_09115</name>
</gene>
<evidence type="ECO:0000313" key="2">
    <source>
        <dbReference type="Proteomes" id="UP000476934"/>
    </source>
</evidence>
<dbReference type="SUPFAM" id="SSF89550">
    <property type="entry name" value="PHP domain-like"/>
    <property type="match status" value="1"/>
</dbReference>
<proteinExistence type="predicted"/>
<reference evidence="1 2" key="2">
    <citation type="submission" date="2020-03" db="EMBL/GenBank/DDBJ databases">
        <title>Bacillus aquiflavi sp. nov., isolated from yellow water of strong flavor Chinese baijiu in Yibin region of China.</title>
        <authorList>
            <person name="Xie J."/>
        </authorList>
    </citation>
    <scope>NUCLEOTIDE SEQUENCE [LARGE SCALE GENOMIC DNA]</scope>
    <source>
        <strain evidence="1 2">Gsoil 114</strain>
    </source>
</reference>
<dbReference type="AlphaFoldDB" id="A0A6M0P6K0"/>
<keyword evidence="2" id="KW-1185">Reference proteome</keyword>
<protein>
    <submittedName>
        <fullName evidence="1">TIGR00375 family protein</fullName>
    </submittedName>
</protein>
<dbReference type="PANTHER" id="PTHR40084">
    <property type="entry name" value="PHOSPHOHYDROLASE, PHP FAMILY"/>
    <property type="match status" value="1"/>
</dbReference>
<dbReference type="InterPro" id="IPR010994">
    <property type="entry name" value="RuvA_2-like"/>
</dbReference>